<dbReference type="Proteomes" id="UP001549077">
    <property type="component" value="Unassembled WGS sequence"/>
</dbReference>
<reference evidence="1 2" key="1">
    <citation type="submission" date="2024-06" db="EMBL/GenBank/DDBJ databases">
        <title>Genomic Encyclopedia of Type Strains, Phase IV (KMG-IV): sequencing the most valuable type-strain genomes for metagenomic binning, comparative biology and taxonomic classification.</title>
        <authorList>
            <person name="Goeker M."/>
        </authorList>
    </citation>
    <scope>NUCLEOTIDE SEQUENCE [LARGE SCALE GENOMIC DNA]</scope>
    <source>
        <strain evidence="1 2">DSM 29288</strain>
    </source>
</reference>
<sequence>MWPMWGWLCANSFGRRATLVQINIHKAPMLVLRTPGSSLSAR</sequence>
<dbReference type="EMBL" id="JBEPMY010000004">
    <property type="protein sequence ID" value="MET3754658.1"/>
    <property type="molecule type" value="Genomic_DNA"/>
</dbReference>
<comment type="caution">
    <text evidence="1">The sequence shown here is derived from an EMBL/GenBank/DDBJ whole genome shotgun (WGS) entry which is preliminary data.</text>
</comment>
<accession>A0ABV2MDW2</accession>
<organism evidence="1 2">
    <name type="scientific">Rhizobium binae</name>
    <dbReference type="NCBI Taxonomy" id="1138190"/>
    <lineage>
        <taxon>Bacteria</taxon>
        <taxon>Pseudomonadati</taxon>
        <taxon>Pseudomonadota</taxon>
        <taxon>Alphaproteobacteria</taxon>
        <taxon>Hyphomicrobiales</taxon>
        <taxon>Rhizobiaceae</taxon>
        <taxon>Rhizobium/Agrobacterium group</taxon>
        <taxon>Rhizobium</taxon>
    </lineage>
</organism>
<name>A0ABV2MDW2_9HYPH</name>
<evidence type="ECO:0000313" key="2">
    <source>
        <dbReference type="Proteomes" id="UP001549077"/>
    </source>
</evidence>
<proteinExistence type="predicted"/>
<evidence type="ECO:0000313" key="1">
    <source>
        <dbReference type="EMBL" id="MET3754658.1"/>
    </source>
</evidence>
<gene>
    <name evidence="1" type="ORF">ABID08_002015</name>
</gene>
<protein>
    <submittedName>
        <fullName evidence="1">Uncharacterized protein</fullName>
    </submittedName>
</protein>
<keyword evidence="2" id="KW-1185">Reference proteome</keyword>